<accession>A0ABV0EQ74</accession>
<reference evidence="1 2" key="1">
    <citation type="submission" date="2021-03" db="EMBL/GenBank/DDBJ databases">
        <authorList>
            <person name="Gilmore M.S."/>
            <person name="Schwartzman J."/>
            <person name="Van Tyne D."/>
            <person name="Martin M."/>
            <person name="Earl A.M."/>
            <person name="Manson A.L."/>
            <person name="Straub T."/>
            <person name="Salamzade R."/>
            <person name="Saavedra J."/>
            <person name="Lebreton F."/>
            <person name="Prichula J."/>
            <person name="Schaufler K."/>
            <person name="Gaca A."/>
            <person name="Sgardioli B."/>
            <person name="Wagenaar J."/>
            <person name="Strong T."/>
        </authorList>
    </citation>
    <scope>NUCLEOTIDE SEQUENCE [LARGE SCALE GENOMIC DNA]</scope>
    <source>
        <strain evidence="1 2">665A</strain>
    </source>
</reference>
<dbReference type="EMBL" id="JAFREL020000002">
    <property type="protein sequence ID" value="MEO1770794.1"/>
    <property type="molecule type" value="Genomic_DNA"/>
</dbReference>
<dbReference type="Proteomes" id="UP000664357">
    <property type="component" value="Unassembled WGS sequence"/>
</dbReference>
<sequence length="94" mass="10614">MSRMGLIIEGRVKFGGLFIVAGIRTRVNCSQLSNYVIDKESKRYPDKAGTFISPERTKTTDSESSTTSKKVYKGKFEIEGVRNDESWLCTRISI</sequence>
<organism evidence="1 2">
    <name type="scientific">Candidatus Enterococcus ferrettii</name>
    <dbReference type="NCBI Taxonomy" id="2815324"/>
    <lineage>
        <taxon>Bacteria</taxon>
        <taxon>Bacillati</taxon>
        <taxon>Bacillota</taxon>
        <taxon>Bacilli</taxon>
        <taxon>Lactobacillales</taxon>
        <taxon>Enterococcaceae</taxon>
        <taxon>Enterococcus</taxon>
    </lineage>
</organism>
<proteinExistence type="predicted"/>
<gene>
    <name evidence="1" type="ORF">JZO67_002747</name>
</gene>
<protein>
    <submittedName>
        <fullName evidence="1">Uncharacterized protein</fullName>
    </submittedName>
</protein>
<comment type="caution">
    <text evidence="1">The sequence shown here is derived from an EMBL/GenBank/DDBJ whole genome shotgun (WGS) entry which is preliminary data.</text>
</comment>
<reference evidence="1 2" key="2">
    <citation type="submission" date="2024-02" db="EMBL/GenBank/DDBJ databases">
        <title>The Genome Sequence of Enterococcus sp. DIV0159.</title>
        <authorList>
            <person name="Earl A."/>
            <person name="Manson A."/>
            <person name="Gilmore M."/>
            <person name="Sanders J."/>
            <person name="Shea T."/>
            <person name="Howe W."/>
            <person name="Livny J."/>
            <person name="Cuomo C."/>
            <person name="Neafsey D."/>
            <person name="Birren B."/>
        </authorList>
    </citation>
    <scope>NUCLEOTIDE SEQUENCE [LARGE SCALE GENOMIC DNA]</scope>
    <source>
        <strain evidence="1 2">665A</strain>
    </source>
</reference>
<evidence type="ECO:0000313" key="1">
    <source>
        <dbReference type="EMBL" id="MEO1770794.1"/>
    </source>
</evidence>
<name>A0ABV0EQ74_9ENTE</name>
<evidence type="ECO:0000313" key="2">
    <source>
        <dbReference type="Proteomes" id="UP000664357"/>
    </source>
</evidence>
<keyword evidence="2" id="KW-1185">Reference proteome</keyword>